<feature type="non-terminal residue" evidence="1">
    <location>
        <position position="69"/>
    </location>
</feature>
<organism evidence="1 2">
    <name type="scientific">Botrytis fragariae</name>
    <dbReference type="NCBI Taxonomy" id="1964551"/>
    <lineage>
        <taxon>Eukaryota</taxon>
        <taxon>Fungi</taxon>
        <taxon>Dikarya</taxon>
        <taxon>Ascomycota</taxon>
        <taxon>Pezizomycotina</taxon>
        <taxon>Leotiomycetes</taxon>
        <taxon>Helotiales</taxon>
        <taxon>Sclerotiniaceae</taxon>
        <taxon>Botrytis</taxon>
    </lineage>
</organism>
<dbReference type="RefSeq" id="XP_037193567.1">
    <property type="nucleotide sequence ID" value="XM_037335033.1"/>
</dbReference>
<dbReference type="Proteomes" id="UP000531561">
    <property type="component" value="Unassembled WGS sequence"/>
</dbReference>
<protein>
    <submittedName>
        <fullName evidence="1">Uncharacterized protein</fullName>
    </submittedName>
</protein>
<reference evidence="1 2" key="1">
    <citation type="journal article" date="2020" name="Phytopathology">
        <title>A high-quality genome resource of Botrytis fragariae, a new and rapidly spreading fungal pathogen causing strawberry gray mold in the U.S.A.</title>
        <authorList>
            <person name="Wu Y."/>
            <person name="Saski C.A."/>
            <person name="Schnabel G."/>
            <person name="Xiao S."/>
            <person name="Hu M."/>
        </authorList>
    </citation>
    <scope>NUCLEOTIDE SEQUENCE [LARGE SCALE GENOMIC DNA]</scope>
    <source>
        <strain evidence="1 2">BVB16</strain>
    </source>
</reference>
<evidence type="ECO:0000313" key="2">
    <source>
        <dbReference type="Proteomes" id="UP000531561"/>
    </source>
</evidence>
<name>A0A8H6EJJ8_9HELO</name>
<dbReference type="GeneID" id="59258725"/>
<comment type="caution">
    <text evidence="1">The sequence shown here is derived from an EMBL/GenBank/DDBJ whole genome shotgun (WGS) entry which is preliminary data.</text>
</comment>
<sequence length="69" mass="8275">QSTDTPYSIYLEYLRKNIRHQLTRISHFILFNRLISIHGFHRRVRSPSLPAAEDFVITYIDIHAFRCTE</sequence>
<proteinExistence type="predicted"/>
<evidence type="ECO:0000313" key="1">
    <source>
        <dbReference type="EMBL" id="KAF5874621.1"/>
    </source>
</evidence>
<keyword evidence="2" id="KW-1185">Reference proteome</keyword>
<accession>A0A8H6EJJ8</accession>
<gene>
    <name evidence="1" type="ORF">Bfra_004633</name>
</gene>
<dbReference type="AlphaFoldDB" id="A0A8H6EJJ8"/>
<dbReference type="EMBL" id="JABFCT010000007">
    <property type="protein sequence ID" value="KAF5874621.1"/>
    <property type="molecule type" value="Genomic_DNA"/>
</dbReference>